<dbReference type="PANTHER" id="PTHR36933">
    <property type="entry name" value="SLL0788 PROTEIN"/>
    <property type="match status" value="1"/>
</dbReference>
<accession>A0A6H0SPK9</accession>
<protein>
    <submittedName>
        <fullName evidence="4">DUF305 domain-containing protein</fullName>
    </submittedName>
</protein>
<keyword evidence="5" id="KW-1185">Reference proteome</keyword>
<evidence type="ECO:0000313" key="4">
    <source>
        <dbReference type="EMBL" id="QIV88275.1"/>
    </source>
</evidence>
<evidence type="ECO:0000313" key="5">
    <source>
        <dbReference type="Proteomes" id="UP000502331"/>
    </source>
</evidence>
<dbReference type="PANTHER" id="PTHR36933:SF1">
    <property type="entry name" value="SLL0788 PROTEIN"/>
    <property type="match status" value="1"/>
</dbReference>
<dbReference type="InterPro" id="IPR012347">
    <property type="entry name" value="Ferritin-like"/>
</dbReference>
<proteinExistence type="predicted"/>
<feature type="chain" id="PRO_5039399338" evidence="2">
    <location>
        <begin position="24"/>
        <end position="204"/>
    </location>
</feature>
<organism evidence="4 5">
    <name type="scientific">Glutamicibacter mishrai</name>
    <dbReference type="NCBI Taxonomy" id="1775880"/>
    <lineage>
        <taxon>Bacteria</taxon>
        <taxon>Bacillati</taxon>
        <taxon>Actinomycetota</taxon>
        <taxon>Actinomycetes</taxon>
        <taxon>Micrococcales</taxon>
        <taxon>Micrococcaceae</taxon>
        <taxon>Glutamicibacter</taxon>
    </lineage>
</organism>
<dbReference type="Proteomes" id="UP000502331">
    <property type="component" value="Chromosome"/>
</dbReference>
<feature type="signal peptide" evidence="2">
    <location>
        <begin position="1"/>
        <end position="23"/>
    </location>
</feature>
<feature type="region of interest" description="Disordered" evidence="1">
    <location>
        <begin position="28"/>
        <end position="53"/>
    </location>
</feature>
<reference evidence="4 5" key="1">
    <citation type="submission" date="2018-09" db="EMBL/GenBank/DDBJ databases">
        <title>Glutamicibacter mishrai S5-52T (LMG 29155T = KCTC 39846T).</title>
        <authorList>
            <person name="Das S.K."/>
        </authorList>
    </citation>
    <scope>NUCLEOTIDE SEQUENCE [LARGE SCALE GENOMIC DNA]</scope>
    <source>
        <strain evidence="4 5">S5-52</strain>
    </source>
</reference>
<evidence type="ECO:0000259" key="3">
    <source>
        <dbReference type="Pfam" id="PF03713"/>
    </source>
</evidence>
<keyword evidence="2" id="KW-0732">Signal</keyword>
<dbReference type="EMBL" id="CP032549">
    <property type="protein sequence ID" value="QIV88275.1"/>
    <property type="molecule type" value="Genomic_DNA"/>
</dbReference>
<dbReference type="PROSITE" id="PS51257">
    <property type="entry name" value="PROKAR_LIPOPROTEIN"/>
    <property type="match status" value="1"/>
</dbReference>
<evidence type="ECO:0000256" key="1">
    <source>
        <dbReference type="SAM" id="MobiDB-lite"/>
    </source>
</evidence>
<gene>
    <name evidence="4" type="ORF">D3791_14855</name>
</gene>
<sequence>MKNKSLCFSALALGAVIALSSCAADQGQQAGTSSKSHGTEHQMTAPSESASGAANEVDMDFASGMKAHHEQALSMSSDLLGKNQIPAEVRKLAEQIKSAQAPEIELMESWLAQWGMPQTMDHQSMDHGEGMISPEDIALLEKADGPEAAKLFLEQMIRHHEGAVQMAKTEIADGSYPEAIKLSQGIVESQNQEIQQMKDLLNAL</sequence>
<dbReference type="Gene3D" id="1.20.1260.10">
    <property type="match status" value="1"/>
</dbReference>
<dbReference type="RefSeq" id="WP_172512655.1">
    <property type="nucleotide sequence ID" value="NZ_CP032549.1"/>
</dbReference>
<evidence type="ECO:0000256" key="2">
    <source>
        <dbReference type="SAM" id="SignalP"/>
    </source>
</evidence>
<feature type="domain" description="DUF305" evidence="3">
    <location>
        <begin position="58"/>
        <end position="201"/>
    </location>
</feature>
<dbReference type="Pfam" id="PF03713">
    <property type="entry name" value="DUF305"/>
    <property type="match status" value="1"/>
</dbReference>
<dbReference type="AlphaFoldDB" id="A0A6H0SPK9"/>
<name>A0A6H0SPK9_9MICC</name>
<feature type="compositionally biased region" description="Polar residues" evidence="1">
    <location>
        <begin position="28"/>
        <end position="52"/>
    </location>
</feature>
<dbReference type="InterPro" id="IPR005183">
    <property type="entry name" value="DUF305_CopM-like"/>
</dbReference>